<gene>
    <name evidence="2" type="ORF">DC077_10075</name>
</gene>
<evidence type="ECO:0000256" key="1">
    <source>
        <dbReference type="SAM" id="MobiDB-lite"/>
    </source>
</evidence>
<dbReference type="EMBL" id="QEWW01000014">
    <property type="protein sequence ID" value="PWD83298.1"/>
    <property type="molecule type" value="Genomic_DNA"/>
</dbReference>
<proteinExistence type="predicted"/>
<evidence type="ECO:0000313" key="2">
    <source>
        <dbReference type="EMBL" id="PWD83298.1"/>
    </source>
</evidence>
<feature type="region of interest" description="Disordered" evidence="1">
    <location>
        <begin position="1"/>
        <end position="29"/>
    </location>
</feature>
<dbReference type="AlphaFoldDB" id="A0A2U2AKB7"/>
<feature type="compositionally biased region" description="Basic and acidic residues" evidence="1">
    <location>
        <begin position="1"/>
        <end position="19"/>
    </location>
</feature>
<dbReference type="Proteomes" id="UP000245059">
    <property type="component" value="Unassembled WGS sequence"/>
</dbReference>
<protein>
    <submittedName>
        <fullName evidence="2">Uncharacterized protein</fullName>
    </submittedName>
</protein>
<name>A0A2U2AKB7_9GAMM</name>
<evidence type="ECO:0000313" key="3">
    <source>
        <dbReference type="Proteomes" id="UP000245059"/>
    </source>
</evidence>
<reference evidence="3" key="1">
    <citation type="submission" date="2018-05" db="EMBL/GenBank/DDBJ databases">
        <title>Ignatzschineria dubaiensis sp. nov., isolated from necrotic foot tissues of dromedaries (Camelus dromedarius) and associated maggots in Dubai, United Arab Emirates.</title>
        <authorList>
            <person name="Tsang C.C."/>
            <person name="Tang J.Y.M."/>
            <person name="Fong J.Y.H."/>
            <person name="Kinne J."/>
            <person name="Lee H.H."/>
            <person name="Joseph M."/>
            <person name="Jose S."/>
            <person name="Schuster R.K."/>
            <person name="Tang Y."/>
            <person name="Sivakumar S."/>
            <person name="Chen J.H.K."/>
            <person name="Teng J.L.L."/>
            <person name="Lau S.K.P."/>
            <person name="Wernery U."/>
            <person name="Woo P.C.Y."/>
        </authorList>
    </citation>
    <scope>NUCLEOTIDE SEQUENCE [LARGE SCALE GENOMIC DNA]</scope>
    <source>
        <strain evidence="3">UAE-HKU57</strain>
    </source>
</reference>
<organism evidence="2 3">
    <name type="scientific">Ignatzschineria cameli</name>
    <dbReference type="NCBI Taxonomy" id="2182793"/>
    <lineage>
        <taxon>Bacteria</taxon>
        <taxon>Pseudomonadati</taxon>
        <taxon>Pseudomonadota</taxon>
        <taxon>Gammaproteobacteria</taxon>
        <taxon>Cardiobacteriales</taxon>
        <taxon>Ignatzschineriaceae</taxon>
        <taxon>Ignatzschineria</taxon>
    </lineage>
</organism>
<sequence length="76" mass="8897">MRNDYHNPYQRDHKADRPKFSAKKYSSPPLPISPNWCYIVPVVTIKTISINITMPILTSQSPLFRLRIAQRRDKAD</sequence>
<comment type="caution">
    <text evidence="2">The sequence shown here is derived from an EMBL/GenBank/DDBJ whole genome shotgun (WGS) entry which is preliminary data.</text>
</comment>
<accession>A0A2U2AKB7</accession>